<sequence length="141" mass="14783">MIPAAEDSQPVRIRTFSWQGPLFGSHPVSGLDSLRAMDRSELPVPSVMAALGSDDVPPEAERGRVTFFLDPQEYHNPIGSVHGSVFATLLPFGNGLQRAFRPCGGSGIHDAGVQGGLRPCVSGGDEAGPLCRPGPLHKTAA</sequence>
<protein>
    <submittedName>
        <fullName evidence="1">Uncharacterized protein</fullName>
    </submittedName>
</protein>
<reference evidence="1 2" key="1">
    <citation type="submission" date="2017-04" db="EMBL/GenBank/DDBJ databases">
        <authorList>
            <person name="Afonso C.L."/>
            <person name="Miller P.J."/>
            <person name="Scott M.A."/>
            <person name="Spackman E."/>
            <person name="Goraichik I."/>
            <person name="Dimitrov K.M."/>
            <person name="Suarez D.L."/>
            <person name="Swayne D.E."/>
        </authorList>
    </citation>
    <scope>NUCLEOTIDE SEQUENCE [LARGE SCALE GENOMIC DNA]</scope>
    <source>
        <strain evidence="1 2">KR-140</strain>
    </source>
</reference>
<organism evidence="1 2">
    <name type="scientific">Deinococcus hopiensis KR-140</name>
    <dbReference type="NCBI Taxonomy" id="695939"/>
    <lineage>
        <taxon>Bacteria</taxon>
        <taxon>Thermotogati</taxon>
        <taxon>Deinococcota</taxon>
        <taxon>Deinococci</taxon>
        <taxon>Deinococcales</taxon>
        <taxon>Deinococcaceae</taxon>
        <taxon>Deinococcus</taxon>
    </lineage>
</organism>
<evidence type="ECO:0000313" key="1">
    <source>
        <dbReference type="EMBL" id="SMB97432.1"/>
    </source>
</evidence>
<proteinExistence type="predicted"/>
<keyword evidence="2" id="KW-1185">Reference proteome</keyword>
<accession>A0A1W1VVN1</accession>
<dbReference type="STRING" id="695939.SAMN00790413_05948"/>
<gene>
    <name evidence="1" type="ORF">SAMN00790413_05948</name>
</gene>
<dbReference type="EMBL" id="FWWU01000011">
    <property type="protein sequence ID" value="SMB97432.1"/>
    <property type="molecule type" value="Genomic_DNA"/>
</dbReference>
<evidence type="ECO:0000313" key="2">
    <source>
        <dbReference type="Proteomes" id="UP000192582"/>
    </source>
</evidence>
<name>A0A1W1VVN1_9DEIO</name>
<dbReference type="Proteomes" id="UP000192582">
    <property type="component" value="Unassembled WGS sequence"/>
</dbReference>
<dbReference type="AlphaFoldDB" id="A0A1W1VVN1"/>